<dbReference type="EMBL" id="JAMZMK010007543">
    <property type="protein sequence ID" value="KAI7744406.1"/>
    <property type="molecule type" value="Genomic_DNA"/>
</dbReference>
<dbReference type="PANTHER" id="PTHR13134">
    <property type="entry name" value="TRAFFICKING PROTEIN PARTICLE COMPLEX SUBUNIT 13"/>
    <property type="match status" value="1"/>
</dbReference>
<evidence type="ECO:0000313" key="3">
    <source>
        <dbReference type="Proteomes" id="UP001206925"/>
    </source>
</evidence>
<dbReference type="GO" id="GO:1990072">
    <property type="term" value="C:TRAPPIII protein complex"/>
    <property type="evidence" value="ECO:0007669"/>
    <property type="project" value="TreeGrafter"/>
</dbReference>
<dbReference type="InterPro" id="IPR055429">
    <property type="entry name" value="TRAPPC13_M"/>
</dbReference>
<proteinExistence type="predicted"/>
<gene>
    <name evidence="2" type="ORF">M8C21_014306</name>
</gene>
<evidence type="ECO:0000313" key="2">
    <source>
        <dbReference type="EMBL" id="KAI7744406.1"/>
    </source>
</evidence>
<dbReference type="Proteomes" id="UP001206925">
    <property type="component" value="Unassembled WGS sequence"/>
</dbReference>
<feature type="domain" description="Trafficking protein particle complex subunit 13 middle" evidence="1">
    <location>
        <begin position="59"/>
        <end position="136"/>
    </location>
</feature>
<keyword evidence="3" id="KW-1185">Reference proteome</keyword>
<dbReference type="AlphaFoldDB" id="A0AAD5CM10"/>
<dbReference type="PANTHER" id="PTHR13134:SF3">
    <property type="entry name" value="TRAFFICKING PROTEIN PARTICLE COMPLEX SUBUNIT 13"/>
    <property type="match status" value="1"/>
</dbReference>
<protein>
    <recommendedName>
        <fullName evidence="1">Trafficking protein particle complex subunit 13 middle domain-containing protein</fullName>
    </recommendedName>
</protein>
<evidence type="ECO:0000259" key="1">
    <source>
        <dbReference type="Pfam" id="PF23647"/>
    </source>
</evidence>
<dbReference type="Pfam" id="PF23647">
    <property type="entry name" value="TRAPPC13_M"/>
    <property type="match status" value="1"/>
</dbReference>
<organism evidence="2 3">
    <name type="scientific">Ambrosia artemisiifolia</name>
    <name type="common">Common ragweed</name>
    <dbReference type="NCBI Taxonomy" id="4212"/>
    <lineage>
        <taxon>Eukaryota</taxon>
        <taxon>Viridiplantae</taxon>
        <taxon>Streptophyta</taxon>
        <taxon>Embryophyta</taxon>
        <taxon>Tracheophyta</taxon>
        <taxon>Spermatophyta</taxon>
        <taxon>Magnoliopsida</taxon>
        <taxon>eudicotyledons</taxon>
        <taxon>Gunneridae</taxon>
        <taxon>Pentapetalae</taxon>
        <taxon>asterids</taxon>
        <taxon>campanulids</taxon>
        <taxon>Asterales</taxon>
        <taxon>Asteraceae</taxon>
        <taxon>Asteroideae</taxon>
        <taxon>Heliantheae alliance</taxon>
        <taxon>Heliantheae</taxon>
        <taxon>Ambrosia</taxon>
    </lineage>
</organism>
<comment type="caution">
    <text evidence="2">The sequence shown here is derived from an EMBL/GenBank/DDBJ whole genome shotgun (WGS) entry which is preliminary data.</text>
</comment>
<dbReference type="InterPro" id="IPR010378">
    <property type="entry name" value="TRAPPC13"/>
</dbReference>
<accession>A0AAD5CM10</accession>
<sequence length="251" mass="29004">MLLDTSKSPLESIRAGGRYDFIVEHDVKELGAHTALYNDGDAERKYLPQYFKFMVSNPLSIRTKVRVVKDTTYLETCLENNTKSNLFMGQVEFRPAPRWSAIRLKADVHHSEKGAFTRRRNLQYLYALKMSCESTKGEGTRHVEIKEIDLKAVKVPSVIILEKPFMVQLSLTNLTGKKLGPFEVWLSLTDSKEEKAIMLSGFQRMDLHMVEAFASLEFQLNLISTKLDCRKSLVLHCLIRWRKKPMTRYLI</sequence>
<reference evidence="2" key="1">
    <citation type="submission" date="2022-06" db="EMBL/GenBank/DDBJ databases">
        <title>Uncovering the hologenomic basis of an extraordinary plant invasion.</title>
        <authorList>
            <person name="Bieker V.C."/>
            <person name="Martin M.D."/>
            <person name="Gilbert T."/>
            <person name="Hodgins K."/>
            <person name="Battlay P."/>
            <person name="Petersen B."/>
            <person name="Wilson J."/>
        </authorList>
    </citation>
    <scope>NUCLEOTIDE SEQUENCE</scope>
    <source>
        <strain evidence="2">AA19_3_7</strain>
        <tissue evidence="2">Leaf</tissue>
    </source>
</reference>
<name>A0AAD5CM10_AMBAR</name>